<protein>
    <submittedName>
        <fullName evidence="1">Uncharacterized protein</fullName>
    </submittedName>
</protein>
<evidence type="ECO:0000313" key="2">
    <source>
        <dbReference type="Proteomes" id="UP000499080"/>
    </source>
</evidence>
<evidence type="ECO:0000313" key="1">
    <source>
        <dbReference type="EMBL" id="GBN61806.1"/>
    </source>
</evidence>
<proteinExistence type="predicted"/>
<dbReference type="AlphaFoldDB" id="A0A4Y2QGF0"/>
<accession>A0A4Y2QGF0</accession>
<gene>
    <name evidence="1" type="ORF">AVEN_112534_1</name>
</gene>
<sequence>MAIFGLALPSPNFRITPPGGHLIHEVKFNVHQVHIHGGSSVESGFEPWTLRCQETTRPMRPRRQ</sequence>
<feature type="non-terminal residue" evidence="1">
    <location>
        <position position="64"/>
    </location>
</feature>
<comment type="caution">
    <text evidence="1">The sequence shown here is derived from an EMBL/GenBank/DDBJ whole genome shotgun (WGS) entry which is preliminary data.</text>
</comment>
<dbReference type="Proteomes" id="UP000499080">
    <property type="component" value="Unassembled WGS sequence"/>
</dbReference>
<name>A0A4Y2QGF0_ARAVE</name>
<reference evidence="1 2" key="1">
    <citation type="journal article" date="2019" name="Sci. Rep.">
        <title>Orb-weaving spider Araneus ventricosus genome elucidates the spidroin gene catalogue.</title>
        <authorList>
            <person name="Kono N."/>
            <person name="Nakamura H."/>
            <person name="Ohtoshi R."/>
            <person name="Moran D.A.P."/>
            <person name="Shinohara A."/>
            <person name="Yoshida Y."/>
            <person name="Fujiwara M."/>
            <person name="Mori M."/>
            <person name="Tomita M."/>
            <person name="Arakawa K."/>
        </authorList>
    </citation>
    <scope>NUCLEOTIDE SEQUENCE [LARGE SCALE GENOMIC DNA]</scope>
</reference>
<dbReference type="EMBL" id="BGPR01298960">
    <property type="protein sequence ID" value="GBN61806.1"/>
    <property type="molecule type" value="Genomic_DNA"/>
</dbReference>
<organism evidence="1 2">
    <name type="scientific">Araneus ventricosus</name>
    <name type="common">Orbweaver spider</name>
    <name type="synonym">Epeira ventricosa</name>
    <dbReference type="NCBI Taxonomy" id="182803"/>
    <lineage>
        <taxon>Eukaryota</taxon>
        <taxon>Metazoa</taxon>
        <taxon>Ecdysozoa</taxon>
        <taxon>Arthropoda</taxon>
        <taxon>Chelicerata</taxon>
        <taxon>Arachnida</taxon>
        <taxon>Araneae</taxon>
        <taxon>Araneomorphae</taxon>
        <taxon>Entelegynae</taxon>
        <taxon>Araneoidea</taxon>
        <taxon>Araneidae</taxon>
        <taxon>Araneus</taxon>
    </lineage>
</organism>
<keyword evidence="2" id="KW-1185">Reference proteome</keyword>